<feature type="region of interest" description="Disordered" evidence="1">
    <location>
        <begin position="1"/>
        <end position="25"/>
    </location>
</feature>
<proteinExistence type="predicted"/>
<protein>
    <recommendedName>
        <fullName evidence="4">Molecular chaperone DnaJ</fullName>
    </recommendedName>
</protein>
<dbReference type="AlphaFoldDB" id="A0A2D2DVL6"/>
<evidence type="ECO:0000256" key="1">
    <source>
        <dbReference type="SAM" id="MobiDB-lite"/>
    </source>
</evidence>
<dbReference type="KEGG" id="mass:CR152_20375"/>
<reference evidence="2" key="1">
    <citation type="submission" date="2017-10" db="EMBL/GenBank/DDBJ databases">
        <title>Massilia psychrophilum sp. nov., a novel purple-pigmented bacterium isolated from Tianshan glacier, Xinjiang Municipality, China.</title>
        <authorList>
            <person name="Wang H."/>
        </authorList>
    </citation>
    <scope>NUCLEOTIDE SEQUENCE [LARGE SCALE GENOMIC DNA]</scope>
    <source>
        <strain evidence="2">B2</strain>
    </source>
</reference>
<dbReference type="Gene3D" id="6.20.20.10">
    <property type="match status" value="1"/>
</dbReference>
<sequence length="63" mass="6169">MTIPTEKITTEPTLNPGDEAEPGTLGAAEDICDACSGKGKLANGSACTECGGTGRVMRGIGGG</sequence>
<dbReference type="InterPro" id="IPR036410">
    <property type="entry name" value="HSP_DnaJ_Cys-rich_dom_sf"/>
</dbReference>
<dbReference type="RefSeq" id="WP_099882572.1">
    <property type="nucleotide sequence ID" value="NZ_CP024608.1"/>
</dbReference>
<keyword evidence="3" id="KW-1185">Reference proteome</keyword>
<gene>
    <name evidence="2" type="ORF">CR152_20375</name>
</gene>
<dbReference type="SUPFAM" id="SSF57938">
    <property type="entry name" value="DnaJ/Hsp40 cysteine-rich domain"/>
    <property type="match status" value="1"/>
</dbReference>
<evidence type="ECO:0008006" key="4">
    <source>
        <dbReference type="Google" id="ProtNLM"/>
    </source>
</evidence>
<dbReference type="EMBL" id="CP024608">
    <property type="protein sequence ID" value="ATQ79012.1"/>
    <property type="molecule type" value="Genomic_DNA"/>
</dbReference>
<organism evidence="2 3">
    <name type="scientific">Massilia violaceinigra</name>
    <dbReference type="NCBI Taxonomy" id="2045208"/>
    <lineage>
        <taxon>Bacteria</taxon>
        <taxon>Pseudomonadati</taxon>
        <taxon>Pseudomonadota</taxon>
        <taxon>Betaproteobacteria</taxon>
        <taxon>Burkholderiales</taxon>
        <taxon>Oxalobacteraceae</taxon>
        <taxon>Telluria group</taxon>
        <taxon>Massilia</taxon>
    </lineage>
</organism>
<accession>A0A2D2DVL6</accession>
<evidence type="ECO:0000313" key="2">
    <source>
        <dbReference type="EMBL" id="ATQ79012.1"/>
    </source>
</evidence>
<dbReference type="OrthoDB" id="9135829at2"/>
<name>A0A2D2DVL6_9BURK</name>
<evidence type="ECO:0000313" key="3">
    <source>
        <dbReference type="Proteomes" id="UP000229897"/>
    </source>
</evidence>
<feature type="compositionally biased region" description="Low complexity" evidence="1">
    <location>
        <begin position="1"/>
        <end position="13"/>
    </location>
</feature>
<dbReference type="Proteomes" id="UP000229897">
    <property type="component" value="Chromosome"/>
</dbReference>